<evidence type="ECO:0000256" key="2">
    <source>
        <dbReference type="ARBA" id="ARBA00009347"/>
    </source>
</evidence>
<feature type="domain" description="Acyl-CoA dehydrogenase/oxidase N-terminal" evidence="9">
    <location>
        <begin position="14"/>
        <end position="121"/>
    </location>
</feature>
<evidence type="ECO:0000256" key="1">
    <source>
        <dbReference type="ARBA" id="ARBA00001974"/>
    </source>
</evidence>
<dbReference type="Gene3D" id="2.40.110.10">
    <property type="entry name" value="Butyryl-CoA Dehydrogenase, subunit A, domain 2"/>
    <property type="match status" value="1"/>
</dbReference>
<evidence type="ECO:0000259" key="9">
    <source>
        <dbReference type="Pfam" id="PF02771"/>
    </source>
</evidence>
<keyword evidence="5 6" id="KW-0274">FAD</keyword>
<comment type="similarity">
    <text evidence="2 6">Belongs to the acyl-CoA dehydrogenase family.</text>
</comment>
<dbReference type="Pfam" id="PF00441">
    <property type="entry name" value="Acyl-CoA_dh_1"/>
    <property type="match status" value="1"/>
</dbReference>
<gene>
    <name evidence="10" type="ORF">PITCH_A1580022</name>
</gene>
<dbReference type="InterPro" id="IPR009100">
    <property type="entry name" value="AcylCoA_DH/oxidase_NM_dom_sf"/>
</dbReference>
<dbReference type="SUPFAM" id="SSF47203">
    <property type="entry name" value="Acyl-CoA dehydrogenase C-terminal domain-like"/>
    <property type="match status" value="1"/>
</dbReference>
<keyword evidence="6" id="KW-0560">Oxidoreductase</keyword>
<reference evidence="10" key="1">
    <citation type="submission" date="2018-01" db="EMBL/GenBank/DDBJ databases">
        <authorList>
            <person name="Regsiter A."/>
            <person name="William W."/>
        </authorList>
    </citation>
    <scope>NUCLEOTIDE SEQUENCE</scope>
    <source>
        <strain evidence="10">TRIP AH-1</strain>
    </source>
</reference>
<proteinExistence type="inferred from homology"/>
<feature type="domain" description="Acyl-CoA dehydrogenase/oxidase C-terminal" evidence="7">
    <location>
        <begin position="236"/>
        <end position="383"/>
    </location>
</feature>
<dbReference type="InterPro" id="IPR006089">
    <property type="entry name" value="Acyl-CoA_DH_CS"/>
</dbReference>
<dbReference type="PANTHER" id="PTHR43884:SF12">
    <property type="entry name" value="ISOVALERYL-COA DEHYDROGENASE, MITOCHONDRIAL-RELATED"/>
    <property type="match status" value="1"/>
</dbReference>
<name>A0A445MTP8_9BACT</name>
<dbReference type="Gene3D" id="1.10.540.10">
    <property type="entry name" value="Acyl-CoA dehydrogenase/oxidase, N-terminal domain"/>
    <property type="match status" value="1"/>
</dbReference>
<evidence type="ECO:0000313" key="10">
    <source>
        <dbReference type="EMBL" id="SPD72867.1"/>
    </source>
</evidence>
<dbReference type="InterPro" id="IPR013786">
    <property type="entry name" value="AcylCoA_DH/ox_N"/>
</dbReference>
<dbReference type="AlphaFoldDB" id="A0A445MTP8"/>
<sequence>MTEQRRLDPEVLSMVLDTIDKLEKDKITLEAKLEMDRVGDFPEELIRFMLGSEIALHLIFIPEEYGGLGAGTSDIAIVSERMAKMDLAIATAFLAICLGMDPIRVGSTPEQKQKYITRIAEEGMVVAYGVTEPEAGSNVQSLKTRAERVLDENGNIKGYKINGQKQFITNGGVADLYTILADAPDGPTFFIVEAGSEGLNPGKHEDKHGIRASDTCPLSLEDLFVPVENLVGGVEGQGLKQANEVFGYTRLMVATFGLGGGMAALERAIKYSKERVQFGTTLSEKQGYTHKLLVTHAVQLEAARAFIEETGRRLDSDEEDLQVEGSIAKLFATEAGDATANDAIQAFGGYGYTREYEVEKIKRDIKILTIYEGTSEIQQNIISTFRLRTTVRSKGGYYSEMADRIEKLPADCRLNLAGALRTLNQLILGARNHKLTKAQHVMFRLADIITWCEVANALCHKAAVYNGEQKHSTDYIKACARLFVRETIEKVYTNGIKIALGCGATIDDAIEALNSLNMAETVKGFLEDMDFVAEGLVV</sequence>
<feature type="domain" description="Acyl-CoA oxidase/dehydrogenase middle" evidence="8">
    <location>
        <begin position="127"/>
        <end position="222"/>
    </location>
</feature>
<dbReference type="FunFam" id="1.20.140.10:FF:000004">
    <property type="entry name" value="Acyl-CoA dehydrogenase FadE25"/>
    <property type="match status" value="1"/>
</dbReference>
<dbReference type="InterPro" id="IPR009075">
    <property type="entry name" value="AcylCo_DH/oxidase_C"/>
</dbReference>
<evidence type="ECO:0000259" key="7">
    <source>
        <dbReference type="Pfam" id="PF00441"/>
    </source>
</evidence>
<evidence type="ECO:0000256" key="4">
    <source>
        <dbReference type="ARBA" id="ARBA00022630"/>
    </source>
</evidence>
<protein>
    <submittedName>
        <fullName evidence="10">Acyl-CoA dehydrogenase family protein</fullName>
    </submittedName>
</protein>
<dbReference type="SUPFAM" id="SSF56645">
    <property type="entry name" value="Acyl-CoA dehydrogenase NM domain-like"/>
    <property type="match status" value="1"/>
</dbReference>
<comment type="cofactor">
    <cofactor evidence="1 6">
        <name>FAD</name>
        <dbReference type="ChEBI" id="CHEBI:57692"/>
    </cofactor>
</comment>
<dbReference type="InterPro" id="IPR036250">
    <property type="entry name" value="AcylCo_DH-like_C"/>
</dbReference>
<dbReference type="Pfam" id="PF02771">
    <property type="entry name" value="Acyl-CoA_dh_N"/>
    <property type="match status" value="1"/>
</dbReference>
<evidence type="ECO:0000256" key="3">
    <source>
        <dbReference type="ARBA" id="ARBA00011881"/>
    </source>
</evidence>
<comment type="subunit">
    <text evidence="3">Homotetramer.</text>
</comment>
<keyword evidence="4 6" id="KW-0285">Flavoprotein</keyword>
<dbReference type="InterPro" id="IPR006091">
    <property type="entry name" value="Acyl-CoA_Oxase/DH_mid-dom"/>
</dbReference>
<evidence type="ECO:0000256" key="6">
    <source>
        <dbReference type="RuleBase" id="RU362125"/>
    </source>
</evidence>
<evidence type="ECO:0000259" key="8">
    <source>
        <dbReference type="Pfam" id="PF02770"/>
    </source>
</evidence>
<organism evidence="10">
    <name type="scientific">uncultured Desulfobacterium sp</name>
    <dbReference type="NCBI Taxonomy" id="201089"/>
    <lineage>
        <taxon>Bacteria</taxon>
        <taxon>Pseudomonadati</taxon>
        <taxon>Thermodesulfobacteriota</taxon>
        <taxon>Desulfobacteria</taxon>
        <taxon>Desulfobacterales</taxon>
        <taxon>Desulfobacteriaceae</taxon>
        <taxon>Desulfobacterium</taxon>
        <taxon>environmental samples</taxon>
    </lineage>
</organism>
<dbReference type="EMBL" id="OJIN01000066">
    <property type="protein sequence ID" value="SPD72867.1"/>
    <property type="molecule type" value="Genomic_DNA"/>
</dbReference>
<dbReference type="Gene3D" id="1.20.140.10">
    <property type="entry name" value="Butyryl-CoA Dehydrogenase, subunit A, domain 3"/>
    <property type="match status" value="1"/>
</dbReference>
<dbReference type="GO" id="GO:0003995">
    <property type="term" value="F:acyl-CoA dehydrogenase activity"/>
    <property type="evidence" value="ECO:0007669"/>
    <property type="project" value="InterPro"/>
</dbReference>
<dbReference type="GO" id="GO:0050660">
    <property type="term" value="F:flavin adenine dinucleotide binding"/>
    <property type="evidence" value="ECO:0007669"/>
    <property type="project" value="InterPro"/>
</dbReference>
<accession>A0A445MTP8</accession>
<dbReference type="Pfam" id="PF02770">
    <property type="entry name" value="Acyl-CoA_dh_M"/>
    <property type="match status" value="1"/>
</dbReference>
<dbReference type="InterPro" id="IPR046373">
    <property type="entry name" value="Acyl-CoA_Oxase/DH_mid-dom_sf"/>
</dbReference>
<dbReference type="PROSITE" id="PS00073">
    <property type="entry name" value="ACYL_COA_DH_2"/>
    <property type="match status" value="1"/>
</dbReference>
<dbReference type="InterPro" id="IPR037069">
    <property type="entry name" value="AcylCoA_DH/ox_N_sf"/>
</dbReference>
<dbReference type="PANTHER" id="PTHR43884">
    <property type="entry name" value="ACYL-COA DEHYDROGENASE"/>
    <property type="match status" value="1"/>
</dbReference>
<evidence type="ECO:0000256" key="5">
    <source>
        <dbReference type="ARBA" id="ARBA00022827"/>
    </source>
</evidence>